<keyword evidence="5" id="KW-1185">Reference proteome</keyword>
<dbReference type="InterPro" id="IPR003604">
    <property type="entry name" value="Matrin/U1-like-C_Znf_C2H2"/>
</dbReference>
<dbReference type="SMART" id="SM00451">
    <property type="entry name" value="ZnF_U1"/>
    <property type="match status" value="2"/>
</dbReference>
<dbReference type="Gene3D" id="3.30.160.60">
    <property type="entry name" value="Classic Zinc Finger"/>
    <property type="match status" value="2"/>
</dbReference>
<dbReference type="InterPro" id="IPR036236">
    <property type="entry name" value="Znf_C2H2_sf"/>
</dbReference>
<reference evidence="4" key="2">
    <citation type="journal article" date="2023" name="Science">
        <title>Genomic signatures of disease resistance in endangered staghorn corals.</title>
        <authorList>
            <person name="Vollmer S.V."/>
            <person name="Selwyn J.D."/>
            <person name="Despard B.A."/>
            <person name="Roesel C.L."/>
        </authorList>
    </citation>
    <scope>NUCLEOTIDE SEQUENCE</scope>
    <source>
        <strain evidence="4">K2</strain>
    </source>
</reference>
<feature type="domain" description="U1-type" evidence="3">
    <location>
        <begin position="68"/>
        <end position="102"/>
    </location>
</feature>
<name>A0AAD9R209_ACRCE</name>
<dbReference type="SMART" id="SM00355">
    <property type="entry name" value="ZnF_C2H2"/>
    <property type="match status" value="2"/>
</dbReference>
<gene>
    <name evidence="4" type="ORF">P5673_003861</name>
</gene>
<dbReference type="GO" id="GO:0008270">
    <property type="term" value="F:zinc ion binding"/>
    <property type="evidence" value="ECO:0007669"/>
    <property type="project" value="InterPro"/>
</dbReference>
<sequence length="132" mass="15131">MADEAASAEENTACTKTSKRKLKRLQVEAASKLRCEVCPDKKFTSLKMYDDHMASKKHLKKKRKKETTDAWVCGACDLTLSSQKEWTKHLVGQRHHNKLKEWGAKLFTTSSPVTQQEIESLDDSQFEEIEDD</sequence>
<feature type="domain" description="U1-type" evidence="3">
    <location>
        <begin position="30"/>
        <end position="65"/>
    </location>
</feature>
<evidence type="ECO:0000313" key="5">
    <source>
        <dbReference type="Proteomes" id="UP001249851"/>
    </source>
</evidence>
<feature type="region of interest" description="Disordered" evidence="1">
    <location>
        <begin position="113"/>
        <end position="132"/>
    </location>
</feature>
<evidence type="ECO:0000256" key="1">
    <source>
        <dbReference type="SAM" id="MobiDB-lite"/>
    </source>
</evidence>
<dbReference type="Pfam" id="PF12874">
    <property type="entry name" value="zf-met"/>
    <property type="match status" value="2"/>
</dbReference>
<feature type="compositionally biased region" description="Acidic residues" evidence="1">
    <location>
        <begin position="119"/>
        <end position="132"/>
    </location>
</feature>
<feature type="domain" description="C2H2-type" evidence="2">
    <location>
        <begin position="33"/>
        <end position="58"/>
    </location>
</feature>
<reference evidence="4" key="1">
    <citation type="journal article" date="2023" name="G3 (Bethesda)">
        <title>Whole genome assembly and annotation of the endangered Caribbean coral Acropora cervicornis.</title>
        <authorList>
            <person name="Selwyn J.D."/>
            <person name="Vollmer S.V."/>
        </authorList>
    </citation>
    <scope>NUCLEOTIDE SEQUENCE</scope>
    <source>
        <strain evidence="4">K2</strain>
    </source>
</reference>
<proteinExistence type="predicted"/>
<dbReference type="GO" id="GO:0003676">
    <property type="term" value="F:nucleic acid binding"/>
    <property type="evidence" value="ECO:0007669"/>
    <property type="project" value="InterPro"/>
</dbReference>
<accession>A0AAD9R209</accession>
<comment type="caution">
    <text evidence="4">The sequence shown here is derived from an EMBL/GenBank/DDBJ whole genome shotgun (WGS) entry which is preliminary data.</text>
</comment>
<evidence type="ECO:0000259" key="3">
    <source>
        <dbReference type="SMART" id="SM00451"/>
    </source>
</evidence>
<evidence type="ECO:0000259" key="2">
    <source>
        <dbReference type="SMART" id="SM00355"/>
    </source>
</evidence>
<dbReference type="EMBL" id="JARQWQ010000006">
    <property type="protein sequence ID" value="KAK2571281.1"/>
    <property type="molecule type" value="Genomic_DNA"/>
</dbReference>
<organism evidence="4 5">
    <name type="scientific">Acropora cervicornis</name>
    <name type="common">Staghorn coral</name>
    <dbReference type="NCBI Taxonomy" id="6130"/>
    <lineage>
        <taxon>Eukaryota</taxon>
        <taxon>Metazoa</taxon>
        <taxon>Cnidaria</taxon>
        <taxon>Anthozoa</taxon>
        <taxon>Hexacorallia</taxon>
        <taxon>Scleractinia</taxon>
        <taxon>Astrocoeniina</taxon>
        <taxon>Acroporidae</taxon>
        <taxon>Acropora</taxon>
    </lineage>
</organism>
<dbReference type="InterPro" id="IPR013087">
    <property type="entry name" value="Znf_C2H2_type"/>
</dbReference>
<dbReference type="Proteomes" id="UP001249851">
    <property type="component" value="Unassembled WGS sequence"/>
</dbReference>
<evidence type="ECO:0000313" key="4">
    <source>
        <dbReference type="EMBL" id="KAK2571281.1"/>
    </source>
</evidence>
<dbReference type="AlphaFoldDB" id="A0AAD9R209"/>
<feature type="domain" description="C2H2-type" evidence="2">
    <location>
        <begin position="71"/>
        <end position="95"/>
    </location>
</feature>
<protein>
    <submittedName>
        <fullName evidence="4">Uncharacterized protein</fullName>
    </submittedName>
</protein>
<dbReference type="SUPFAM" id="SSF57667">
    <property type="entry name" value="beta-beta-alpha zinc fingers"/>
    <property type="match status" value="2"/>
</dbReference>